<name>A0A8S1BWM3_9INSE</name>
<dbReference type="InterPro" id="IPR039931">
    <property type="entry name" value="EEIG1/2-like"/>
</dbReference>
<evidence type="ECO:0000313" key="4">
    <source>
        <dbReference type="EMBL" id="CAB3360127.1"/>
    </source>
</evidence>
<dbReference type="OrthoDB" id="3365224at2759"/>
<comment type="similarity">
    <text evidence="1">Belongs to the EEIG family.</text>
</comment>
<dbReference type="PANTHER" id="PTHR21456:SF1">
    <property type="entry name" value="C2 NT-TYPE DOMAIN-CONTAINING PROTEIN"/>
    <property type="match status" value="1"/>
</dbReference>
<dbReference type="EMBL" id="CADEPI010000002">
    <property type="protein sequence ID" value="CAB3360127.1"/>
    <property type="molecule type" value="Genomic_DNA"/>
</dbReference>
<feature type="compositionally biased region" description="Low complexity" evidence="2">
    <location>
        <begin position="176"/>
        <end position="189"/>
    </location>
</feature>
<feature type="region of interest" description="Disordered" evidence="2">
    <location>
        <begin position="171"/>
        <end position="193"/>
    </location>
</feature>
<evidence type="ECO:0000259" key="3">
    <source>
        <dbReference type="PROSITE" id="PS51840"/>
    </source>
</evidence>
<gene>
    <name evidence="4" type="ORF">CLODIP_2_CD08035</name>
</gene>
<dbReference type="InterPro" id="IPR019448">
    <property type="entry name" value="NT-C2"/>
</dbReference>
<accession>A0A8S1BWM3</accession>
<feature type="region of interest" description="Disordered" evidence="2">
    <location>
        <begin position="240"/>
        <end position="295"/>
    </location>
</feature>
<comment type="caution">
    <text evidence="4">The sequence shown here is derived from an EMBL/GenBank/DDBJ whole genome shotgun (WGS) entry which is preliminary data.</text>
</comment>
<organism evidence="4 5">
    <name type="scientific">Cloeon dipterum</name>
    <dbReference type="NCBI Taxonomy" id="197152"/>
    <lineage>
        <taxon>Eukaryota</taxon>
        <taxon>Metazoa</taxon>
        <taxon>Ecdysozoa</taxon>
        <taxon>Arthropoda</taxon>
        <taxon>Hexapoda</taxon>
        <taxon>Insecta</taxon>
        <taxon>Pterygota</taxon>
        <taxon>Palaeoptera</taxon>
        <taxon>Ephemeroptera</taxon>
        <taxon>Pisciforma</taxon>
        <taxon>Baetidae</taxon>
        <taxon>Cloeon</taxon>
    </lineage>
</organism>
<dbReference type="PANTHER" id="PTHR21456">
    <property type="entry name" value="FAMILY WITH SEQUENCE SIMILARITY 102"/>
    <property type="match status" value="1"/>
</dbReference>
<dbReference type="AlphaFoldDB" id="A0A8S1BWM3"/>
<dbReference type="Pfam" id="PF10358">
    <property type="entry name" value="NT-C2"/>
    <property type="match status" value="1"/>
</dbReference>
<evidence type="ECO:0000256" key="2">
    <source>
        <dbReference type="SAM" id="MobiDB-lite"/>
    </source>
</evidence>
<feature type="region of interest" description="Disordered" evidence="2">
    <location>
        <begin position="377"/>
        <end position="423"/>
    </location>
</feature>
<sequence length="488" mass="53142">MNIAMMTFMMKKKKYKFQVSLRLDELTAVPFVNAVLFAKVRLLDGGSFRETSSREEVTEHAVRWGANFRFVCKMSANISTGILDPCLLRISVRKEVKGGRTFQKLGFIDLNLAEFAGAGEMTRRYLLEGYDTKHRQDNSMLKVTIRMDMLAGDILFKVPTPPVIATNNQEENADLSGGSIASGSSGFGSLPKKRPPLFGSELVPAMEHSSLAADLMPPPMPPPDFEAPAIPTNHITVDSLAHEPGHSRNNSNTSQMSKASGYSSLSQSQHSRQSSSGDSGHTRSRRISTPHSPKSIQLSLVPLHEEPWPASPNYGSPLPPPLMCIEPRAVTSLIAPRANKNLESRTRYYSLSTHCTRINNNGPAECHCPLHAIKKNPSSGSGLSESGGGSLERAKLAGERRKKGLPEESSQSSVITTGKESRVEVTRVNPNELIAELLQTTNLEQDESAETSGLQLFIAKDGTTAFGSHDVKRQASSGAFQQVVMDKS</sequence>
<reference evidence="4 5" key="1">
    <citation type="submission" date="2020-04" db="EMBL/GenBank/DDBJ databases">
        <authorList>
            <person name="Alioto T."/>
            <person name="Alioto T."/>
            <person name="Gomez Garrido J."/>
        </authorList>
    </citation>
    <scope>NUCLEOTIDE SEQUENCE [LARGE SCALE GENOMIC DNA]</scope>
</reference>
<feature type="compositionally biased region" description="Low complexity" evidence="2">
    <location>
        <begin position="257"/>
        <end position="279"/>
    </location>
</feature>
<dbReference type="PROSITE" id="PS51840">
    <property type="entry name" value="C2_NT"/>
    <property type="match status" value="1"/>
</dbReference>
<keyword evidence="5" id="KW-1185">Reference proteome</keyword>
<protein>
    <recommendedName>
        <fullName evidence="3">C2 NT-type domain-containing protein</fullName>
    </recommendedName>
</protein>
<dbReference type="Proteomes" id="UP000494165">
    <property type="component" value="Unassembled WGS sequence"/>
</dbReference>
<proteinExistence type="inferred from homology"/>
<feature type="compositionally biased region" description="Polar residues" evidence="2">
    <location>
        <begin position="247"/>
        <end position="256"/>
    </location>
</feature>
<evidence type="ECO:0000256" key="1">
    <source>
        <dbReference type="ARBA" id="ARBA00034780"/>
    </source>
</evidence>
<evidence type="ECO:0000313" key="5">
    <source>
        <dbReference type="Proteomes" id="UP000494165"/>
    </source>
</evidence>
<feature type="compositionally biased region" description="Polar residues" evidence="2">
    <location>
        <begin position="408"/>
        <end position="418"/>
    </location>
</feature>
<feature type="domain" description="C2 NT-type" evidence="3">
    <location>
        <begin position="7"/>
        <end position="149"/>
    </location>
</feature>